<dbReference type="Proteomes" id="UP001548590">
    <property type="component" value="Unassembled WGS sequence"/>
</dbReference>
<feature type="transmembrane region" description="Helical" evidence="6">
    <location>
        <begin position="144"/>
        <end position="165"/>
    </location>
</feature>
<dbReference type="RefSeq" id="WP_345928024.1">
    <property type="nucleotide sequence ID" value="NZ_JBDIVF010000005.1"/>
</dbReference>
<dbReference type="InterPro" id="IPR004307">
    <property type="entry name" value="TspO_MBR"/>
</dbReference>
<accession>A0ABV2CVH6</accession>
<dbReference type="CDD" id="cd15904">
    <property type="entry name" value="TSPO_MBR"/>
    <property type="match status" value="1"/>
</dbReference>
<dbReference type="Gene3D" id="1.20.1260.100">
    <property type="entry name" value="TspO/MBR protein"/>
    <property type="match status" value="1"/>
</dbReference>
<evidence type="ECO:0000256" key="2">
    <source>
        <dbReference type="ARBA" id="ARBA00007524"/>
    </source>
</evidence>
<sequence length="173" mass="19387">METTEAGAESPAHVRQPALHFILWLMPVLITAGIGAIASMDAIRLYDELERPRWAAPANLFAPVWSLLYLLMLLAVWRVSVQAASATRTLALSLFSIQLVANAVWTWLFFARQLGMWAFVDAVFLFLLMSACCVGFMRLDRPAGWMLLPSVPWLAYAAALTLAIWQRNPVMQH</sequence>
<proteinExistence type="inferred from homology"/>
<name>A0ABV2CVH6_9RHOO</name>
<feature type="transmembrane region" description="Helical" evidence="6">
    <location>
        <begin position="89"/>
        <end position="110"/>
    </location>
</feature>
<feature type="transmembrane region" description="Helical" evidence="6">
    <location>
        <begin position="60"/>
        <end position="77"/>
    </location>
</feature>
<feature type="transmembrane region" description="Helical" evidence="6">
    <location>
        <begin position="21"/>
        <end position="40"/>
    </location>
</feature>
<feature type="transmembrane region" description="Helical" evidence="6">
    <location>
        <begin position="116"/>
        <end position="137"/>
    </location>
</feature>
<evidence type="ECO:0000256" key="6">
    <source>
        <dbReference type="SAM" id="Phobius"/>
    </source>
</evidence>
<comment type="similarity">
    <text evidence="2">Belongs to the TspO/BZRP family.</text>
</comment>
<dbReference type="Pfam" id="PF03073">
    <property type="entry name" value="TspO_MBR"/>
    <property type="match status" value="1"/>
</dbReference>
<dbReference type="EMBL" id="JBEWLZ010000017">
    <property type="protein sequence ID" value="MET1491905.1"/>
    <property type="molecule type" value="Genomic_DNA"/>
</dbReference>
<dbReference type="InterPro" id="IPR038330">
    <property type="entry name" value="TspO/MBR-related_sf"/>
</dbReference>
<keyword evidence="3 6" id="KW-0812">Transmembrane</keyword>
<keyword evidence="4 6" id="KW-1133">Transmembrane helix</keyword>
<dbReference type="PIRSF" id="PIRSF005859">
    <property type="entry name" value="PBR"/>
    <property type="match status" value="1"/>
</dbReference>
<dbReference type="PANTHER" id="PTHR10057:SF0">
    <property type="entry name" value="TRANSLOCATOR PROTEIN"/>
    <property type="match status" value="1"/>
</dbReference>
<evidence type="ECO:0000256" key="3">
    <source>
        <dbReference type="ARBA" id="ARBA00022692"/>
    </source>
</evidence>
<evidence type="ECO:0000313" key="7">
    <source>
        <dbReference type="EMBL" id="MET1491905.1"/>
    </source>
</evidence>
<gene>
    <name evidence="7" type="ORF">ABVT11_18845</name>
</gene>
<keyword evidence="8" id="KW-1185">Reference proteome</keyword>
<organism evidence="7 8">
    <name type="scientific">Uliginosibacterium paludis</name>
    <dbReference type="NCBI Taxonomy" id="1615952"/>
    <lineage>
        <taxon>Bacteria</taxon>
        <taxon>Pseudomonadati</taxon>
        <taxon>Pseudomonadota</taxon>
        <taxon>Betaproteobacteria</taxon>
        <taxon>Rhodocyclales</taxon>
        <taxon>Zoogloeaceae</taxon>
        <taxon>Uliginosibacterium</taxon>
    </lineage>
</organism>
<evidence type="ECO:0000313" key="8">
    <source>
        <dbReference type="Proteomes" id="UP001548590"/>
    </source>
</evidence>
<comment type="caution">
    <text evidence="7">The sequence shown here is derived from an EMBL/GenBank/DDBJ whole genome shotgun (WGS) entry which is preliminary data.</text>
</comment>
<dbReference type="PANTHER" id="PTHR10057">
    <property type="entry name" value="PERIPHERAL-TYPE BENZODIAZEPINE RECEPTOR"/>
    <property type="match status" value="1"/>
</dbReference>
<comment type="subcellular location">
    <subcellularLocation>
        <location evidence="1">Membrane</location>
        <topology evidence="1">Multi-pass membrane protein</topology>
    </subcellularLocation>
</comment>
<evidence type="ECO:0000256" key="4">
    <source>
        <dbReference type="ARBA" id="ARBA00022989"/>
    </source>
</evidence>
<reference evidence="7 8" key="1">
    <citation type="submission" date="2024-07" db="EMBL/GenBank/DDBJ databases">
        <title>Uliginosibacterium paludis KCTC:42655.</title>
        <authorList>
            <person name="Kim M.K."/>
        </authorList>
    </citation>
    <scope>NUCLEOTIDE SEQUENCE [LARGE SCALE GENOMIC DNA]</scope>
    <source>
        <strain evidence="7 8">KCTC 42655</strain>
    </source>
</reference>
<keyword evidence="5 6" id="KW-0472">Membrane</keyword>
<protein>
    <submittedName>
        <fullName evidence="7">TspO/MBR family protein</fullName>
    </submittedName>
</protein>
<evidence type="ECO:0000256" key="5">
    <source>
        <dbReference type="ARBA" id="ARBA00023136"/>
    </source>
</evidence>
<evidence type="ECO:0000256" key="1">
    <source>
        <dbReference type="ARBA" id="ARBA00004141"/>
    </source>
</evidence>